<protein>
    <submittedName>
        <fullName evidence="1">Uncharacterized protein</fullName>
    </submittedName>
</protein>
<accession>A0A4Q7UYX9</accession>
<dbReference type="EMBL" id="SHKL01000001">
    <property type="protein sequence ID" value="RZT87156.1"/>
    <property type="molecule type" value="Genomic_DNA"/>
</dbReference>
<comment type="caution">
    <text evidence="1">The sequence shown here is derived from an EMBL/GenBank/DDBJ whole genome shotgun (WGS) entry which is preliminary data.</text>
</comment>
<evidence type="ECO:0000313" key="2">
    <source>
        <dbReference type="Proteomes" id="UP000291591"/>
    </source>
</evidence>
<evidence type="ECO:0000313" key="1">
    <source>
        <dbReference type="EMBL" id="RZT87156.1"/>
    </source>
</evidence>
<dbReference type="RefSeq" id="WP_130291345.1">
    <property type="nucleotide sequence ID" value="NZ_SHKL01000001.1"/>
</dbReference>
<keyword evidence="2" id="KW-1185">Reference proteome</keyword>
<dbReference type="Proteomes" id="UP000291591">
    <property type="component" value="Unassembled WGS sequence"/>
</dbReference>
<dbReference type="OrthoDB" id="3575561at2"/>
<dbReference type="AlphaFoldDB" id="A0A4Q7UYX9"/>
<reference evidence="1 2" key="1">
    <citation type="submission" date="2019-02" db="EMBL/GenBank/DDBJ databases">
        <title>Sequencing the genomes of 1000 actinobacteria strains.</title>
        <authorList>
            <person name="Klenk H.-P."/>
        </authorList>
    </citation>
    <scope>NUCLEOTIDE SEQUENCE [LARGE SCALE GENOMIC DNA]</scope>
    <source>
        <strain evidence="1 2">DSM 45779</strain>
    </source>
</reference>
<organism evidence="1 2">
    <name type="scientific">Pseudonocardia sediminis</name>
    <dbReference type="NCBI Taxonomy" id="1397368"/>
    <lineage>
        <taxon>Bacteria</taxon>
        <taxon>Bacillati</taxon>
        <taxon>Actinomycetota</taxon>
        <taxon>Actinomycetes</taxon>
        <taxon>Pseudonocardiales</taxon>
        <taxon>Pseudonocardiaceae</taxon>
        <taxon>Pseudonocardia</taxon>
    </lineage>
</organism>
<gene>
    <name evidence="1" type="ORF">EV383_4064</name>
</gene>
<proteinExistence type="predicted"/>
<sequence length="211" mass="22760">MTDPWADALDGPDPDEEFGDLVEVVRSVFDVRRDGSEVEWAAWAWRVLGGSRLTAAGTEIERGVVVLRLLALNAFYREFCALAFDEGESGEWAVDPDRAVGDYPRLHPVLVGVLAERRSVVLDEELGLDFDHAVTAAAVDGLVRTEYRTVVGALRADSGGPAGLFASLVATRESDVRYPLDDATAAEVLGGELTFGMNAAWQWLGKGAPLV</sequence>
<name>A0A4Q7UYX9_PSEST</name>